<dbReference type="InterPro" id="IPR039889">
    <property type="entry name" value="CCD33"/>
</dbReference>
<gene>
    <name evidence="1" type="ORF">OKIOD_LOCUS1802</name>
</gene>
<reference evidence="1 2" key="1">
    <citation type="submission" date="2021-04" db="EMBL/GenBank/DDBJ databases">
        <authorList>
            <person name="Bliznina A."/>
        </authorList>
    </citation>
    <scope>NUCLEOTIDE SEQUENCE [LARGE SCALE GENOMIC DNA]</scope>
</reference>
<dbReference type="PANTHER" id="PTHR21623:SF2">
    <property type="entry name" value="COILED-COIL DOMAIN-CONTAINING PROTEIN 33"/>
    <property type="match status" value="1"/>
</dbReference>
<evidence type="ECO:0000313" key="1">
    <source>
        <dbReference type="EMBL" id="CAG5082953.1"/>
    </source>
</evidence>
<keyword evidence="2" id="KW-1185">Reference proteome</keyword>
<dbReference type="PANTHER" id="PTHR21623">
    <property type="entry name" value="SPERIOLIN-BINDING FACTOR"/>
    <property type="match status" value="1"/>
</dbReference>
<evidence type="ECO:0000313" key="2">
    <source>
        <dbReference type="Proteomes" id="UP001158576"/>
    </source>
</evidence>
<accession>A0ABN7RPQ4</accession>
<dbReference type="EMBL" id="OU015568">
    <property type="protein sequence ID" value="CAG5082953.1"/>
    <property type="molecule type" value="Genomic_DNA"/>
</dbReference>
<sequence length="438" mass="50497">MPWSKISLEEIRIGVQVNQGEIIETALEKEEKEYKGTLLIESLQLFASENDVRFDLSEDFKNQEFQLCVDKFVESMVAADEFGKYPTEDQISGTIRVYGPSQINEKFETIIGELRWTISLMTVPAEKPKEPVKKVEKPKARRVTRVRIKPVTNPDVPADCRQDPRMANSIVSQAGMEEIEVLVHGASNLFKPGKERLPPRRAQEFQENSRNRKFKKVSGKCILMKREQRAFVSFKSESDFDNNVPAKSSTTVARKSSAPIWAEVVQLKFKANQEITAILSIIDYDSKAVLSKFKIPSQRLQPFQQYHLELVDKDTSCFVSIRRKQHLCPEKSLEFVLCEMSDEINDNELDGFTAIFRPISDILHYRESYMQLIFEGQNRNVIDFQPIDLFSETPRSPSDSPVGFPQAIPMSFRVAKASLTRHSWWHNVILTPRHWLRH</sequence>
<dbReference type="Proteomes" id="UP001158576">
    <property type="component" value="Chromosome PAR"/>
</dbReference>
<proteinExistence type="predicted"/>
<name>A0ABN7RPQ4_OIKDI</name>
<organism evidence="1 2">
    <name type="scientific">Oikopleura dioica</name>
    <name type="common">Tunicate</name>
    <dbReference type="NCBI Taxonomy" id="34765"/>
    <lineage>
        <taxon>Eukaryota</taxon>
        <taxon>Metazoa</taxon>
        <taxon>Chordata</taxon>
        <taxon>Tunicata</taxon>
        <taxon>Appendicularia</taxon>
        <taxon>Copelata</taxon>
        <taxon>Oikopleuridae</taxon>
        <taxon>Oikopleura</taxon>
    </lineage>
</organism>
<protein>
    <submittedName>
        <fullName evidence="1">Oidioi.mRNA.OKI2018_I69.PAR.g10244.t1.cds</fullName>
    </submittedName>
</protein>